<feature type="domain" description="Methanogenesis regulatory protein FilR1 middle" evidence="1">
    <location>
        <begin position="127"/>
        <end position="255"/>
    </location>
</feature>
<organism evidence="2 5">
    <name type="scientific">Methanohalophilus halophilus</name>
    <dbReference type="NCBI Taxonomy" id="2177"/>
    <lineage>
        <taxon>Archaea</taxon>
        <taxon>Methanobacteriati</taxon>
        <taxon>Methanobacteriota</taxon>
        <taxon>Stenosarchaea group</taxon>
        <taxon>Methanomicrobia</taxon>
        <taxon>Methanosarcinales</taxon>
        <taxon>Methanosarcinaceae</taxon>
        <taxon>Methanohalophilus</taxon>
    </lineage>
</organism>
<dbReference type="SUPFAM" id="SSF46785">
    <property type="entry name" value="Winged helix' DNA-binding domain"/>
    <property type="match status" value="1"/>
</dbReference>
<name>A0A1L3Q3E9_9EURY</name>
<gene>
    <name evidence="2" type="ORF">BHR79_07780</name>
    <name evidence="3" type="ORF">EFE40_08995</name>
    <name evidence="4" type="ORF">SAMN04515625_1932</name>
</gene>
<dbReference type="Proteomes" id="UP000186879">
    <property type="component" value="Chromosome"/>
</dbReference>
<evidence type="ECO:0000313" key="4">
    <source>
        <dbReference type="EMBL" id="SDW95561.1"/>
    </source>
</evidence>
<dbReference type="EMBL" id="CP017921">
    <property type="protein sequence ID" value="APH39389.1"/>
    <property type="molecule type" value="Genomic_DNA"/>
</dbReference>
<dbReference type="KEGG" id="mhaz:BHR79_07780"/>
<dbReference type="Proteomes" id="UP000198669">
    <property type="component" value="Unassembled WGS sequence"/>
</dbReference>
<evidence type="ECO:0000313" key="6">
    <source>
        <dbReference type="Proteomes" id="UP000198669"/>
    </source>
</evidence>
<dbReference type="InterPro" id="IPR036388">
    <property type="entry name" value="WH-like_DNA-bd_sf"/>
</dbReference>
<accession>A0A1L3Q3E9</accession>
<dbReference type="PIRSF" id="PIRSF006692">
    <property type="entry name" value="TF_HTH_AF0396_prd"/>
    <property type="match status" value="1"/>
</dbReference>
<evidence type="ECO:0000313" key="2">
    <source>
        <dbReference type="EMBL" id="APH39389.1"/>
    </source>
</evidence>
<dbReference type="Pfam" id="PF08350">
    <property type="entry name" value="FilR1_middle"/>
    <property type="match status" value="1"/>
</dbReference>
<dbReference type="Proteomes" id="UP000267921">
    <property type="component" value="Unassembled WGS sequence"/>
</dbReference>
<sequence length="273" mass="31380">MAPQELIDTIFLSDKRERFLLLLLEGPTDIKKVKEHLNVTSSSILPQIKKLRETGLVSKDDEGIYDLTTTGRLIVENLSPLACMLDVFDSKESYWETRDMDVIPHHLLENIGQLGAVEVIEPDLDHMYDLQPQLHTNILKSNHIKCLISFFHPDHIEVFNSISSAGKNLELIFTGSVMERILAESPSDMQKLIERANVDIRLFRENDYIPSLTIGDDFTYFCFFNKSHMYDHRDIISFTEGSIEWATQLFVYCRDLSVSVSYKMLSEIINGSE</sequence>
<reference evidence="4 6" key="2">
    <citation type="submission" date="2016-10" db="EMBL/GenBank/DDBJ databases">
        <authorList>
            <person name="de Groot N.N."/>
        </authorList>
    </citation>
    <scope>NUCLEOTIDE SEQUENCE [LARGE SCALE GENOMIC DNA]</scope>
    <source>
        <strain evidence="4 6">Z-7982</strain>
    </source>
</reference>
<dbReference type="EMBL" id="FNMU01000007">
    <property type="protein sequence ID" value="SDW95561.1"/>
    <property type="molecule type" value="Genomic_DNA"/>
</dbReference>
<evidence type="ECO:0000313" key="5">
    <source>
        <dbReference type="Proteomes" id="UP000186879"/>
    </source>
</evidence>
<dbReference type="InterPro" id="IPR016490">
    <property type="entry name" value="Tscrpt_reg_HTH_AF0396-typ3"/>
</dbReference>
<dbReference type="Gene3D" id="1.10.10.10">
    <property type="entry name" value="Winged helix-like DNA-binding domain superfamily/Winged helix DNA-binding domain"/>
    <property type="match status" value="1"/>
</dbReference>
<dbReference type="InterPro" id="IPR036390">
    <property type="entry name" value="WH_DNA-bd_sf"/>
</dbReference>
<evidence type="ECO:0000313" key="7">
    <source>
        <dbReference type="Proteomes" id="UP000267921"/>
    </source>
</evidence>
<dbReference type="EMBL" id="RJJG01000007">
    <property type="protein sequence ID" value="RNI07680.1"/>
    <property type="molecule type" value="Genomic_DNA"/>
</dbReference>
<evidence type="ECO:0000259" key="1">
    <source>
        <dbReference type="Pfam" id="PF08350"/>
    </source>
</evidence>
<dbReference type="STRING" id="2177.BHR79_07780"/>
<dbReference type="GeneID" id="30583658"/>
<reference evidence="2 5" key="1">
    <citation type="submission" date="2016-10" db="EMBL/GenBank/DDBJ databases">
        <title>Methanohalophilus halophilus.</title>
        <authorList>
            <person name="L'haridon S."/>
        </authorList>
    </citation>
    <scope>NUCLEOTIDE SEQUENCE [LARGE SCALE GENOMIC DNA]</scope>
    <source>
        <strain evidence="2 5">Z-7982</strain>
    </source>
</reference>
<dbReference type="AlphaFoldDB" id="A0A1L3Q3E9"/>
<evidence type="ECO:0000313" key="3">
    <source>
        <dbReference type="EMBL" id="RNI07680.1"/>
    </source>
</evidence>
<dbReference type="OrthoDB" id="11410at2157"/>
<keyword evidence="5" id="KW-1185">Reference proteome</keyword>
<dbReference type="RefSeq" id="WP_072561816.1">
    <property type="nucleotide sequence ID" value="NZ_CP017921.1"/>
</dbReference>
<protein>
    <submittedName>
        <fullName evidence="4">Predicted transcriptional regulator, contains HTH domain</fullName>
    </submittedName>
    <submittedName>
        <fullName evidence="3">Winged helix-turn-helix domain-containing protein</fullName>
    </submittedName>
</protein>
<dbReference type="InterPro" id="IPR013561">
    <property type="entry name" value="FilR1_middle_dom"/>
</dbReference>
<proteinExistence type="predicted"/>
<reference evidence="3 7" key="3">
    <citation type="submission" date="2018-10" db="EMBL/GenBank/DDBJ databases">
        <title>Cultivation of a novel Methanohalophilus strain from Kebrit Deep of the Red Sea and a genomic comparison of members of the genus Methanohalophilus.</title>
        <authorList>
            <person name="Guan Y."/>
            <person name="Ngugi D.K."/>
            <person name="Stingl U."/>
        </authorList>
    </citation>
    <scope>NUCLEOTIDE SEQUENCE [LARGE SCALE GENOMIC DNA]</scope>
    <source>
        <strain evidence="3 7">DSM 3094</strain>
    </source>
</reference>